<name>A0A699UPS3_TANCI</name>
<feature type="compositionally biased region" description="Polar residues" evidence="1">
    <location>
        <begin position="14"/>
        <end position="24"/>
    </location>
</feature>
<reference evidence="2" key="1">
    <citation type="journal article" date="2019" name="Sci. Rep.">
        <title>Draft genome of Tanacetum cinerariifolium, the natural source of mosquito coil.</title>
        <authorList>
            <person name="Yamashiro T."/>
            <person name="Shiraishi A."/>
            <person name="Satake H."/>
            <person name="Nakayama K."/>
        </authorList>
    </citation>
    <scope>NUCLEOTIDE SEQUENCE</scope>
</reference>
<evidence type="ECO:0000313" key="2">
    <source>
        <dbReference type="EMBL" id="GFD24500.1"/>
    </source>
</evidence>
<gene>
    <name evidence="2" type="ORF">Tci_896469</name>
</gene>
<sequence length="76" mass="8404">MPTAPDLAERFSERTTILESGQPRTRNRWKEATVHIADMTIAGCPPSAGCPGHRFLPLRSPAVGQQPHRHLAGHQR</sequence>
<evidence type="ECO:0000256" key="1">
    <source>
        <dbReference type="SAM" id="MobiDB-lite"/>
    </source>
</evidence>
<proteinExistence type="predicted"/>
<dbReference type="EMBL" id="BKCJ011352940">
    <property type="protein sequence ID" value="GFD24500.1"/>
    <property type="molecule type" value="Genomic_DNA"/>
</dbReference>
<accession>A0A699UPS3</accession>
<feature type="region of interest" description="Disordered" evidence="1">
    <location>
        <begin position="1"/>
        <end position="26"/>
    </location>
</feature>
<comment type="caution">
    <text evidence="2">The sequence shown here is derived from an EMBL/GenBank/DDBJ whole genome shotgun (WGS) entry which is preliminary data.</text>
</comment>
<protein>
    <submittedName>
        <fullName evidence="2">Uncharacterized protein</fullName>
    </submittedName>
</protein>
<organism evidence="2">
    <name type="scientific">Tanacetum cinerariifolium</name>
    <name type="common">Dalmatian daisy</name>
    <name type="synonym">Chrysanthemum cinerariifolium</name>
    <dbReference type="NCBI Taxonomy" id="118510"/>
    <lineage>
        <taxon>Eukaryota</taxon>
        <taxon>Viridiplantae</taxon>
        <taxon>Streptophyta</taxon>
        <taxon>Embryophyta</taxon>
        <taxon>Tracheophyta</taxon>
        <taxon>Spermatophyta</taxon>
        <taxon>Magnoliopsida</taxon>
        <taxon>eudicotyledons</taxon>
        <taxon>Gunneridae</taxon>
        <taxon>Pentapetalae</taxon>
        <taxon>asterids</taxon>
        <taxon>campanulids</taxon>
        <taxon>Asterales</taxon>
        <taxon>Asteraceae</taxon>
        <taxon>Asteroideae</taxon>
        <taxon>Anthemideae</taxon>
        <taxon>Anthemidinae</taxon>
        <taxon>Tanacetum</taxon>
    </lineage>
</organism>
<dbReference type="AlphaFoldDB" id="A0A699UPS3"/>